<sequence length="63" mass="6862">MWEWGRAFAEYAAATAWTQTTETAPKYGDPEYWAETAEDEPEEGDGAGMAARDPIVSGYDLAG</sequence>
<keyword evidence="3" id="KW-1185">Reference proteome</keyword>
<evidence type="ECO:0000313" key="3">
    <source>
        <dbReference type="Proteomes" id="UP000807309"/>
    </source>
</evidence>
<feature type="compositionally biased region" description="Acidic residues" evidence="1">
    <location>
        <begin position="36"/>
        <end position="45"/>
    </location>
</feature>
<evidence type="ECO:0000256" key="1">
    <source>
        <dbReference type="SAM" id="MobiDB-lite"/>
    </source>
</evidence>
<feature type="region of interest" description="Disordered" evidence="1">
    <location>
        <begin position="35"/>
        <end position="63"/>
    </location>
</feature>
<accession>A0ABS0CC00</accession>
<evidence type="ECO:0000313" key="2">
    <source>
        <dbReference type="EMBL" id="MBF6227892.1"/>
    </source>
</evidence>
<dbReference type="RefSeq" id="WP_195034850.1">
    <property type="nucleotide sequence ID" value="NZ_JADLRE010000018.1"/>
</dbReference>
<dbReference type="EMBL" id="JADLRE010000018">
    <property type="protein sequence ID" value="MBF6227892.1"/>
    <property type="molecule type" value="Genomic_DNA"/>
</dbReference>
<reference evidence="2 3" key="1">
    <citation type="submission" date="2020-10" db="EMBL/GenBank/DDBJ databases">
        <title>Identification of Nocardia species via Next-generation sequencing and recognition of intraspecies genetic diversity.</title>
        <authorList>
            <person name="Li P."/>
            <person name="Li P."/>
            <person name="Lu B."/>
        </authorList>
    </citation>
    <scope>NUCLEOTIDE SEQUENCE [LARGE SCALE GENOMIC DNA]</scope>
    <source>
        <strain evidence="2 3">N-11</strain>
    </source>
</reference>
<proteinExistence type="predicted"/>
<organism evidence="2 3">
    <name type="scientific">Nocardia abscessus</name>
    <dbReference type="NCBI Taxonomy" id="120957"/>
    <lineage>
        <taxon>Bacteria</taxon>
        <taxon>Bacillati</taxon>
        <taxon>Actinomycetota</taxon>
        <taxon>Actinomycetes</taxon>
        <taxon>Mycobacteriales</taxon>
        <taxon>Nocardiaceae</taxon>
        <taxon>Nocardia</taxon>
    </lineage>
</organism>
<name>A0ABS0CC00_9NOCA</name>
<dbReference type="Proteomes" id="UP000807309">
    <property type="component" value="Unassembled WGS sequence"/>
</dbReference>
<comment type="caution">
    <text evidence="2">The sequence shown here is derived from an EMBL/GenBank/DDBJ whole genome shotgun (WGS) entry which is preliminary data.</text>
</comment>
<gene>
    <name evidence="2" type="ORF">IU470_22635</name>
</gene>
<protein>
    <submittedName>
        <fullName evidence="2">Uncharacterized protein</fullName>
    </submittedName>
</protein>